<accession>A0A423WJP8</accession>
<feature type="transmembrane region" description="Helical" evidence="2">
    <location>
        <begin position="166"/>
        <end position="188"/>
    </location>
</feature>
<name>A0A423WJP8_9PEZI</name>
<keyword evidence="2" id="KW-0812">Transmembrane</keyword>
<feature type="transmembrane region" description="Helical" evidence="2">
    <location>
        <begin position="60"/>
        <end position="77"/>
    </location>
</feature>
<dbReference type="AlphaFoldDB" id="A0A423WJP8"/>
<feature type="compositionally biased region" description="Polar residues" evidence="1">
    <location>
        <begin position="212"/>
        <end position="259"/>
    </location>
</feature>
<dbReference type="InParanoid" id="A0A423WJP8"/>
<evidence type="ECO:0000313" key="3">
    <source>
        <dbReference type="EMBL" id="ROW03654.1"/>
    </source>
</evidence>
<comment type="caution">
    <text evidence="3">The sequence shown here is derived from an EMBL/GenBank/DDBJ whole genome shotgun (WGS) entry which is preliminary data.</text>
</comment>
<evidence type="ECO:0000256" key="1">
    <source>
        <dbReference type="SAM" id="MobiDB-lite"/>
    </source>
</evidence>
<feature type="transmembrane region" description="Helical" evidence="2">
    <location>
        <begin position="16"/>
        <end position="39"/>
    </location>
</feature>
<organism evidence="3 4">
    <name type="scientific">Cytospora leucostoma</name>
    <dbReference type="NCBI Taxonomy" id="1230097"/>
    <lineage>
        <taxon>Eukaryota</taxon>
        <taxon>Fungi</taxon>
        <taxon>Dikarya</taxon>
        <taxon>Ascomycota</taxon>
        <taxon>Pezizomycotina</taxon>
        <taxon>Sordariomycetes</taxon>
        <taxon>Sordariomycetidae</taxon>
        <taxon>Diaporthales</taxon>
        <taxon>Cytosporaceae</taxon>
        <taxon>Cytospora</taxon>
    </lineage>
</organism>
<dbReference type="EMBL" id="LKEB01000049">
    <property type="protein sequence ID" value="ROW03654.1"/>
    <property type="molecule type" value="Genomic_DNA"/>
</dbReference>
<proteinExistence type="predicted"/>
<feature type="compositionally biased region" description="Low complexity" evidence="1">
    <location>
        <begin position="326"/>
        <end position="337"/>
    </location>
</feature>
<gene>
    <name evidence="3" type="ORF">VPNG_07220</name>
</gene>
<sequence length="417" mass="45163">MNERTLLPPPARPFNAVGFCLTAIRIWQWASSFFVYASFSLLYDHIQSNRLGGNEHMRGGLVSLVYSTIVVCCVHVFKTLDVRLWRVFAIMSLPGDLTIMGICLAQITILSYSGLPADCHGLTRDNYDGNDLIRQPADGFTTIRFGSWKHEISGELDELCTFPRTVYGLSVAAVFSYTFTVLFSVLYLQQQETEAPIDNEKAIERPALHDQGSASSDTQSTSIAHESSRPPSAISSRNYHSPSRSASPPQGSSYSTAPSYHSRASFRQSGWSEVGLRGGSHNNNNSSSSSNTSSSTSTSRTSTWGATTTLVGGDTDSIRSGISLPESESTISGTSSSLPHRQQQSTPGPSAQEAPPQRSWSNSTNSSYNANAFIVTNGTRPDGTADPPGYSSRPGSLYHEYVKYEAGLEFPNCSPSS</sequence>
<feature type="compositionally biased region" description="Polar residues" evidence="1">
    <location>
        <begin position="338"/>
        <end position="349"/>
    </location>
</feature>
<feature type="region of interest" description="Disordered" evidence="1">
    <location>
        <begin position="205"/>
        <end position="395"/>
    </location>
</feature>
<protein>
    <submittedName>
        <fullName evidence="3">Uncharacterized protein</fullName>
    </submittedName>
</protein>
<reference evidence="3 4" key="1">
    <citation type="submission" date="2015-09" db="EMBL/GenBank/DDBJ databases">
        <title>Host preference determinants of Valsa canker pathogens revealed by comparative genomics.</title>
        <authorList>
            <person name="Yin Z."/>
            <person name="Huang L."/>
        </authorList>
    </citation>
    <scope>NUCLEOTIDE SEQUENCE [LARGE SCALE GENOMIC DNA]</scope>
    <source>
        <strain evidence="3 4">SXYLt</strain>
    </source>
</reference>
<feature type="compositionally biased region" description="Low complexity" evidence="1">
    <location>
        <begin position="359"/>
        <end position="371"/>
    </location>
</feature>
<evidence type="ECO:0000313" key="4">
    <source>
        <dbReference type="Proteomes" id="UP000285146"/>
    </source>
</evidence>
<keyword evidence="2" id="KW-1133">Transmembrane helix</keyword>
<keyword evidence="4" id="KW-1185">Reference proteome</keyword>
<feature type="transmembrane region" description="Helical" evidence="2">
    <location>
        <begin position="97"/>
        <end position="115"/>
    </location>
</feature>
<dbReference type="OrthoDB" id="4940902at2759"/>
<keyword evidence="2" id="KW-0472">Membrane</keyword>
<evidence type="ECO:0000256" key="2">
    <source>
        <dbReference type="SAM" id="Phobius"/>
    </source>
</evidence>
<dbReference type="Proteomes" id="UP000285146">
    <property type="component" value="Unassembled WGS sequence"/>
</dbReference>
<feature type="compositionally biased region" description="Low complexity" evidence="1">
    <location>
        <begin position="280"/>
        <end position="303"/>
    </location>
</feature>